<keyword evidence="4" id="KW-1185">Reference proteome</keyword>
<accession>A0A8S3Y1R3</accession>
<proteinExistence type="predicted"/>
<evidence type="ECO:0000313" key="4">
    <source>
        <dbReference type="Proteomes" id="UP000691718"/>
    </source>
</evidence>
<sequence length="270" mass="31161">MYLKLLLTYLSTICAMSHTSTNTSDVIITYEGHSEVENAKPMSVSKQDTPETGAGNEVVKFEPKLTKPLVSDTTETYPEATEDVIFIPNEKPVLRNEDYLYDREEVAMKDLLTSRASDVLSDKKVNVETEAPSKDVLFITGKNQEYDAKDNTNRENKRNKKEQTRIATATREIFKKINCTNLDCNNTQDPVCGGKLENNKWKYRLFLNECFFRKVNCAFRYRVNRYKPVPAEKCNSFGAHYSERPLLYKPQPLPKPIEQNETRRSFSSRR</sequence>
<name>A0A8S3Y1R3_PARAO</name>
<dbReference type="EMBL" id="CAJQZP010001424">
    <property type="protein sequence ID" value="CAG5044956.1"/>
    <property type="molecule type" value="Genomic_DNA"/>
</dbReference>
<dbReference type="OrthoDB" id="6614329at2759"/>
<organism evidence="3 4">
    <name type="scientific">Parnassius apollo</name>
    <name type="common">Apollo butterfly</name>
    <name type="synonym">Papilio apollo</name>
    <dbReference type="NCBI Taxonomy" id="110799"/>
    <lineage>
        <taxon>Eukaryota</taxon>
        <taxon>Metazoa</taxon>
        <taxon>Ecdysozoa</taxon>
        <taxon>Arthropoda</taxon>
        <taxon>Hexapoda</taxon>
        <taxon>Insecta</taxon>
        <taxon>Pterygota</taxon>
        <taxon>Neoptera</taxon>
        <taxon>Endopterygota</taxon>
        <taxon>Lepidoptera</taxon>
        <taxon>Glossata</taxon>
        <taxon>Ditrysia</taxon>
        <taxon>Papilionoidea</taxon>
        <taxon>Papilionidae</taxon>
        <taxon>Parnassiinae</taxon>
        <taxon>Parnassini</taxon>
        <taxon>Parnassius</taxon>
        <taxon>Parnassius</taxon>
    </lineage>
</organism>
<evidence type="ECO:0000313" key="3">
    <source>
        <dbReference type="EMBL" id="CAG5044956.1"/>
    </source>
</evidence>
<feature type="signal peptide" evidence="2">
    <location>
        <begin position="1"/>
        <end position="15"/>
    </location>
</feature>
<reference evidence="3" key="1">
    <citation type="submission" date="2021-04" db="EMBL/GenBank/DDBJ databases">
        <authorList>
            <person name="Tunstrom K."/>
        </authorList>
    </citation>
    <scope>NUCLEOTIDE SEQUENCE</scope>
</reference>
<feature type="region of interest" description="Disordered" evidence="1">
    <location>
        <begin position="248"/>
        <end position="270"/>
    </location>
</feature>
<evidence type="ECO:0000256" key="2">
    <source>
        <dbReference type="SAM" id="SignalP"/>
    </source>
</evidence>
<dbReference type="AlphaFoldDB" id="A0A8S3Y1R3"/>
<comment type="caution">
    <text evidence="3">The sequence shown here is derived from an EMBL/GenBank/DDBJ whole genome shotgun (WGS) entry which is preliminary data.</text>
</comment>
<evidence type="ECO:0000256" key="1">
    <source>
        <dbReference type="SAM" id="MobiDB-lite"/>
    </source>
</evidence>
<gene>
    <name evidence="3" type="ORF">PAPOLLO_LOCUS23137</name>
</gene>
<keyword evidence="2" id="KW-0732">Signal</keyword>
<protein>
    <submittedName>
        <fullName evidence="3">(apollo) hypothetical protein</fullName>
    </submittedName>
</protein>
<dbReference type="Proteomes" id="UP000691718">
    <property type="component" value="Unassembled WGS sequence"/>
</dbReference>
<feature type="chain" id="PRO_5035815195" evidence="2">
    <location>
        <begin position="16"/>
        <end position="270"/>
    </location>
</feature>